<gene>
    <name evidence="1" type="ORF">VitviT2T_006064</name>
</gene>
<protein>
    <submittedName>
        <fullName evidence="1">Uncharacterized protein</fullName>
    </submittedName>
</protein>
<dbReference type="Proteomes" id="UP001227230">
    <property type="component" value="Chromosome 5"/>
</dbReference>
<name>A0ABY9BUU3_VITVI</name>
<organism evidence="1 2">
    <name type="scientific">Vitis vinifera</name>
    <name type="common">Grape</name>
    <dbReference type="NCBI Taxonomy" id="29760"/>
    <lineage>
        <taxon>Eukaryota</taxon>
        <taxon>Viridiplantae</taxon>
        <taxon>Streptophyta</taxon>
        <taxon>Embryophyta</taxon>
        <taxon>Tracheophyta</taxon>
        <taxon>Spermatophyta</taxon>
        <taxon>Magnoliopsida</taxon>
        <taxon>eudicotyledons</taxon>
        <taxon>Gunneridae</taxon>
        <taxon>Pentapetalae</taxon>
        <taxon>rosids</taxon>
        <taxon>Vitales</taxon>
        <taxon>Vitaceae</taxon>
        <taxon>Viteae</taxon>
        <taxon>Vitis</taxon>
    </lineage>
</organism>
<evidence type="ECO:0000313" key="2">
    <source>
        <dbReference type="Proteomes" id="UP001227230"/>
    </source>
</evidence>
<accession>A0ABY9BUU3</accession>
<evidence type="ECO:0000313" key="1">
    <source>
        <dbReference type="EMBL" id="WJZ86625.1"/>
    </source>
</evidence>
<sequence>MHSPNYLSHLVMVVKGSRLQKSEKERTLIPILSQSLLLMPIADISHCCMAGQSIFITYSLNEGPLLQDS</sequence>
<dbReference type="EMBL" id="CP126652">
    <property type="protein sequence ID" value="WJZ86625.1"/>
    <property type="molecule type" value="Genomic_DNA"/>
</dbReference>
<keyword evidence="2" id="KW-1185">Reference proteome</keyword>
<proteinExistence type="predicted"/>
<reference evidence="1 2" key="1">
    <citation type="journal article" date="2023" name="Hortic Res">
        <title>The complete reference genome for grapevine (Vitis vinifera L.) genetics and breeding.</title>
        <authorList>
            <person name="Shi X."/>
            <person name="Cao S."/>
            <person name="Wang X."/>
            <person name="Huang S."/>
            <person name="Wang Y."/>
            <person name="Liu Z."/>
            <person name="Liu W."/>
            <person name="Leng X."/>
            <person name="Peng Y."/>
            <person name="Wang N."/>
            <person name="Wang Y."/>
            <person name="Ma Z."/>
            <person name="Xu X."/>
            <person name="Zhang F."/>
            <person name="Xue H."/>
            <person name="Zhong H."/>
            <person name="Wang Y."/>
            <person name="Zhang K."/>
            <person name="Velt A."/>
            <person name="Avia K."/>
            <person name="Holtgrawe D."/>
            <person name="Grimplet J."/>
            <person name="Matus J.T."/>
            <person name="Ware D."/>
            <person name="Wu X."/>
            <person name="Wang H."/>
            <person name="Liu C."/>
            <person name="Fang Y."/>
            <person name="Rustenholz C."/>
            <person name="Cheng Z."/>
            <person name="Xiao H."/>
            <person name="Zhou Y."/>
        </authorList>
    </citation>
    <scope>NUCLEOTIDE SEQUENCE [LARGE SCALE GENOMIC DNA]</scope>
    <source>
        <strain evidence="2">cv. Pinot noir / PN40024</strain>
        <tissue evidence="1">Leaf</tissue>
    </source>
</reference>